<accession>A0A9W6H4E1</accession>
<dbReference type="InterPro" id="IPR004143">
    <property type="entry name" value="BPL_LPL_catalytic"/>
</dbReference>
<dbReference type="GO" id="GO:0004077">
    <property type="term" value="F:biotin--[biotin carboxyl-carrier protein] ligase activity"/>
    <property type="evidence" value="ECO:0007669"/>
    <property type="project" value="UniProtKB-EC"/>
</dbReference>
<keyword evidence="2" id="KW-0092">Biotin</keyword>
<evidence type="ECO:0000259" key="4">
    <source>
        <dbReference type="PROSITE" id="PS51733"/>
    </source>
</evidence>
<dbReference type="PROSITE" id="PS51733">
    <property type="entry name" value="BPL_LPL_CATALYTIC"/>
    <property type="match status" value="1"/>
</dbReference>
<dbReference type="GO" id="GO:0005737">
    <property type="term" value="C:cytoplasm"/>
    <property type="evidence" value="ECO:0007669"/>
    <property type="project" value="TreeGrafter"/>
</dbReference>
<evidence type="ECO:0000313" key="5">
    <source>
        <dbReference type="EMBL" id="GLJ62136.1"/>
    </source>
</evidence>
<dbReference type="RefSeq" id="WP_271173831.1">
    <property type="nucleotide sequence ID" value="NZ_BSEJ01000011.1"/>
</dbReference>
<dbReference type="Proteomes" id="UP001142462">
    <property type="component" value="Unassembled WGS sequence"/>
</dbReference>
<dbReference type="PANTHER" id="PTHR12835:SF5">
    <property type="entry name" value="BIOTIN--PROTEIN LIGASE"/>
    <property type="match status" value="1"/>
</dbReference>
<proteinExistence type="predicted"/>
<dbReference type="InterPro" id="IPR004408">
    <property type="entry name" value="Biotin_CoA_COase_ligase"/>
</dbReference>
<dbReference type="PANTHER" id="PTHR12835">
    <property type="entry name" value="BIOTIN PROTEIN LIGASE"/>
    <property type="match status" value="1"/>
</dbReference>
<dbReference type="AlphaFoldDB" id="A0A9W6H4E1"/>
<dbReference type="Pfam" id="PF02237">
    <property type="entry name" value="BPL_C"/>
    <property type="match status" value="1"/>
</dbReference>
<keyword evidence="6" id="KW-1185">Reference proteome</keyword>
<keyword evidence="1 5" id="KW-0436">Ligase</keyword>
<dbReference type="Pfam" id="PF03099">
    <property type="entry name" value="BPL_LplA_LipB"/>
    <property type="match status" value="1"/>
</dbReference>
<dbReference type="CDD" id="cd16442">
    <property type="entry name" value="BPL"/>
    <property type="match status" value="1"/>
</dbReference>
<comment type="caution">
    <text evidence="5">The sequence shown here is derived from an EMBL/GenBank/DDBJ whole genome shotgun (WGS) entry which is preliminary data.</text>
</comment>
<evidence type="ECO:0000313" key="6">
    <source>
        <dbReference type="Proteomes" id="UP001142462"/>
    </source>
</evidence>
<dbReference type="InterPro" id="IPR045864">
    <property type="entry name" value="aa-tRNA-synth_II/BPL/LPL"/>
</dbReference>
<gene>
    <name evidence="5" type="ORF">GCM10017576_22660</name>
</gene>
<reference evidence="5" key="1">
    <citation type="journal article" date="2014" name="Int. J. Syst. Evol. Microbiol.">
        <title>Complete genome sequence of Corynebacterium casei LMG S-19264T (=DSM 44701T), isolated from a smear-ripened cheese.</title>
        <authorList>
            <consortium name="US DOE Joint Genome Institute (JGI-PGF)"/>
            <person name="Walter F."/>
            <person name="Albersmeier A."/>
            <person name="Kalinowski J."/>
            <person name="Ruckert C."/>
        </authorList>
    </citation>
    <scope>NUCLEOTIDE SEQUENCE</scope>
    <source>
        <strain evidence="5">VKM Ac-1020</strain>
    </source>
</reference>
<evidence type="ECO:0000256" key="1">
    <source>
        <dbReference type="ARBA" id="ARBA00022598"/>
    </source>
</evidence>
<feature type="domain" description="BPL/LPL catalytic" evidence="4">
    <location>
        <begin position="14"/>
        <end position="191"/>
    </location>
</feature>
<evidence type="ECO:0000256" key="3">
    <source>
        <dbReference type="ARBA" id="ARBA00024227"/>
    </source>
</evidence>
<dbReference type="SUPFAM" id="SSF55681">
    <property type="entry name" value="Class II aaRS and biotin synthetases"/>
    <property type="match status" value="1"/>
</dbReference>
<organism evidence="5 6">
    <name type="scientific">Microbacterium barkeri</name>
    <dbReference type="NCBI Taxonomy" id="33917"/>
    <lineage>
        <taxon>Bacteria</taxon>
        <taxon>Bacillati</taxon>
        <taxon>Actinomycetota</taxon>
        <taxon>Actinomycetes</taxon>
        <taxon>Micrococcales</taxon>
        <taxon>Microbacteriaceae</taxon>
        <taxon>Microbacterium</taxon>
    </lineage>
</organism>
<dbReference type="NCBIfam" id="TIGR00121">
    <property type="entry name" value="birA_ligase"/>
    <property type="match status" value="1"/>
</dbReference>
<evidence type="ECO:0000256" key="2">
    <source>
        <dbReference type="ARBA" id="ARBA00023267"/>
    </source>
</evidence>
<dbReference type="Gene3D" id="3.30.930.10">
    <property type="entry name" value="Bira Bifunctional Protein, Domain 2"/>
    <property type="match status" value="1"/>
</dbReference>
<reference evidence="5" key="2">
    <citation type="submission" date="2023-01" db="EMBL/GenBank/DDBJ databases">
        <authorList>
            <person name="Sun Q."/>
            <person name="Evtushenko L."/>
        </authorList>
    </citation>
    <scope>NUCLEOTIDE SEQUENCE</scope>
    <source>
        <strain evidence="5">VKM Ac-1020</strain>
    </source>
</reference>
<sequence>MSWERTRTVAGRMVEVAQTGSTNADLARAIAQGEEWPHLGVLLTHDQQAGRGRLDRRWVAPPGAALALSVVVRVPDLPLAGRGWIPLVAGVAMQRAVAAQTPGIRVCLKWPNDVLVAHEGDELRKICGVLAEGTADPDAVIVGTGVNTRLQPIDLPVPTATSFPALGLECDEDALVADYLTALDDLLRGLARASGDAVASGAHAAATAVCTTLGRDVAVSLPDGTTLRGRATELAPDGRLVVADGDRVAVSAGDVVHVR</sequence>
<name>A0A9W6H4E1_9MICO</name>
<protein>
    <recommendedName>
        <fullName evidence="3">biotin--[biotin carboxyl-carrier protein] ligase</fullName>
        <ecNumber evidence="3">6.3.4.15</ecNumber>
    </recommendedName>
</protein>
<dbReference type="Gene3D" id="2.30.30.100">
    <property type="match status" value="1"/>
</dbReference>
<dbReference type="InterPro" id="IPR003142">
    <property type="entry name" value="BPL_C"/>
</dbReference>
<dbReference type="EC" id="6.3.4.15" evidence="3"/>
<dbReference type="EMBL" id="BSEJ01000011">
    <property type="protein sequence ID" value="GLJ62136.1"/>
    <property type="molecule type" value="Genomic_DNA"/>
</dbReference>